<feature type="compositionally biased region" description="Basic and acidic residues" evidence="9">
    <location>
        <begin position="1939"/>
        <end position="1948"/>
    </location>
</feature>
<evidence type="ECO:0000256" key="6">
    <source>
        <dbReference type="ARBA" id="ARBA00034110"/>
    </source>
</evidence>
<reference evidence="12" key="1">
    <citation type="submission" date="2023-05" db="EMBL/GenBank/DDBJ databases">
        <title>High-quality long-read genome of Scophthalmus maximus.</title>
        <authorList>
            <person name="Lien S."/>
            <person name="Martinez P."/>
        </authorList>
    </citation>
    <scope>NUCLEOTIDE SEQUENCE [LARGE SCALE GENOMIC DNA]</scope>
</reference>
<evidence type="ECO:0000256" key="4">
    <source>
        <dbReference type="ARBA" id="ARBA00023018"/>
    </source>
</evidence>
<reference evidence="12" key="2">
    <citation type="submission" date="2025-08" db="UniProtKB">
        <authorList>
            <consortium name="Ensembl"/>
        </authorList>
    </citation>
    <scope>IDENTIFICATION</scope>
</reference>
<evidence type="ECO:0000256" key="3">
    <source>
        <dbReference type="ARBA" id="ARBA00022803"/>
    </source>
</evidence>
<dbReference type="SUPFAM" id="SSF48403">
    <property type="entry name" value="Ankyrin repeat"/>
    <property type="match status" value="1"/>
</dbReference>
<evidence type="ECO:0000256" key="9">
    <source>
        <dbReference type="SAM" id="MobiDB-lite"/>
    </source>
</evidence>
<feature type="compositionally biased region" description="Low complexity" evidence="9">
    <location>
        <begin position="40"/>
        <end position="50"/>
    </location>
</feature>
<dbReference type="Pfam" id="PF25521">
    <property type="entry name" value="WHD_TANC1"/>
    <property type="match status" value="1"/>
</dbReference>
<protein>
    <submittedName>
        <fullName evidence="12">Tetratricopeptide repeat, ankyrin repeat and coiled-coil containing 2a</fullName>
    </submittedName>
</protein>
<dbReference type="InterPro" id="IPR050889">
    <property type="entry name" value="Dendritic_Spine_Reg/Scaffold"/>
</dbReference>
<dbReference type="InterPro" id="IPR058056">
    <property type="entry name" value="WH_TANC1/2"/>
</dbReference>
<dbReference type="SMART" id="SM00028">
    <property type="entry name" value="TPR"/>
    <property type="match status" value="3"/>
</dbReference>
<feature type="compositionally biased region" description="Low complexity" evidence="9">
    <location>
        <begin position="106"/>
        <end position="122"/>
    </location>
</feature>
<feature type="compositionally biased region" description="Low complexity" evidence="9">
    <location>
        <begin position="1541"/>
        <end position="1550"/>
    </location>
</feature>
<dbReference type="InterPro" id="IPR002110">
    <property type="entry name" value="Ankyrin_rpt"/>
</dbReference>
<evidence type="ECO:0000259" key="11">
    <source>
        <dbReference type="Pfam" id="PF25521"/>
    </source>
</evidence>
<keyword evidence="2" id="KW-0677">Repeat</keyword>
<dbReference type="PROSITE" id="PS50088">
    <property type="entry name" value="ANK_REPEAT"/>
    <property type="match status" value="6"/>
</dbReference>
<keyword evidence="3" id="KW-0802">TPR repeat</keyword>
<dbReference type="GO" id="GO:0043197">
    <property type="term" value="C:dendritic spine"/>
    <property type="evidence" value="ECO:0007669"/>
    <property type="project" value="TreeGrafter"/>
</dbReference>
<dbReference type="Gene3D" id="1.25.40.10">
    <property type="entry name" value="Tetratricopeptide repeat domain"/>
    <property type="match status" value="1"/>
</dbReference>
<comment type="subcellular location">
    <subcellularLocation>
        <location evidence="6">Postsynapse</location>
    </subcellularLocation>
</comment>
<evidence type="ECO:0000256" key="8">
    <source>
        <dbReference type="PROSITE-ProRule" id="PRU00023"/>
    </source>
</evidence>
<feature type="region of interest" description="Disordered" evidence="9">
    <location>
        <begin position="1938"/>
        <end position="1965"/>
    </location>
</feature>
<evidence type="ECO:0000259" key="10">
    <source>
        <dbReference type="Pfam" id="PF25520"/>
    </source>
</evidence>
<dbReference type="GO" id="GO:0061001">
    <property type="term" value="P:regulation of dendritic spine morphogenesis"/>
    <property type="evidence" value="ECO:0007669"/>
    <property type="project" value="TreeGrafter"/>
</dbReference>
<dbReference type="Gene3D" id="1.25.40.20">
    <property type="entry name" value="Ankyrin repeat-containing domain"/>
    <property type="match status" value="3"/>
</dbReference>
<dbReference type="FunFam" id="1.25.40.20:FF:000036">
    <property type="entry name" value="protein TANC2 isoform X2"/>
    <property type="match status" value="1"/>
</dbReference>
<gene>
    <name evidence="12" type="primary">tanc2a</name>
</gene>
<feature type="repeat" description="ANK" evidence="8">
    <location>
        <begin position="1071"/>
        <end position="1103"/>
    </location>
</feature>
<keyword evidence="4" id="KW-0770">Synapse</keyword>
<accession>A0A8D3B3Y5</accession>
<evidence type="ECO:0000313" key="13">
    <source>
        <dbReference type="Proteomes" id="UP000694558"/>
    </source>
</evidence>
<evidence type="ECO:0000313" key="12">
    <source>
        <dbReference type="Ensembl" id="ENSSMAP00000028101.2"/>
    </source>
</evidence>
<feature type="compositionally biased region" description="Gly residues" evidence="9">
    <location>
        <begin position="410"/>
        <end position="430"/>
    </location>
</feature>
<feature type="repeat" description="ANK" evidence="8">
    <location>
        <begin position="1137"/>
        <end position="1169"/>
    </location>
</feature>
<organism evidence="12 13">
    <name type="scientific">Scophthalmus maximus</name>
    <name type="common">Turbot</name>
    <name type="synonym">Psetta maxima</name>
    <dbReference type="NCBI Taxonomy" id="52904"/>
    <lineage>
        <taxon>Eukaryota</taxon>
        <taxon>Metazoa</taxon>
        <taxon>Chordata</taxon>
        <taxon>Craniata</taxon>
        <taxon>Vertebrata</taxon>
        <taxon>Euteleostomi</taxon>
        <taxon>Actinopterygii</taxon>
        <taxon>Neopterygii</taxon>
        <taxon>Teleostei</taxon>
        <taxon>Neoteleostei</taxon>
        <taxon>Acanthomorphata</taxon>
        <taxon>Carangaria</taxon>
        <taxon>Pleuronectiformes</taxon>
        <taxon>Pleuronectoidei</taxon>
        <taxon>Scophthalmidae</taxon>
        <taxon>Scophthalmus</taxon>
    </lineage>
</organism>
<dbReference type="GeneTree" id="ENSGT00940000156447"/>
<feature type="repeat" description="ANK" evidence="8">
    <location>
        <begin position="920"/>
        <end position="952"/>
    </location>
</feature>
<dbReference type="InterPro" id="IPR019734">
    <property type="entry name" value="TPR_rpt"/>
</dbReference>
<dbReference type="SMART" id="SM00248">
    <property type="entry name" value="ANK"/>
    <property type="match status" value="10"/>
</dbReference>
<dbReference type="InterPro" id="IPR036770">
    <property type="entry name" value="Ankyrin_rpt-contain_sf"/>
</dbReference>
<dbReference type="Pfam" id="PF25520">
    <property type="entry name" value="AAA_lid_TANC1"/>
    <property type="match status" value="1"/>
</dbReference>
<feature type="repeat" description="ANK" evidence="8">
    <location>
        <begin position="1104"/>
        <end position="1136"/>
    </location>
</feature>
<dbReference type="PANTHER" id="PTHR24166">
    <property type="entry name" value="ROLLING PEBBLES, ISOFORM B"/>
    <property type="match status" value="1"/>
</dbReference>
<feature type="domain" description="TANC1/2-like winged helix" evidence="11">
    <location>
        <begin position="696"/>
        <end position="850"/>
    </location>
</feature>
<feature type="compositionally biased region" description="Low complexity" evidence="9">
    <location>
        <begin position="1476"/>
        <end position="1486"/>
    </location>
</feature>
<dbReference type="PROSITE" id="PS50297">
    <property type="entry name" value="ANK_REP_REGION"/>
    <property type="match status" value="4"/>
</dbReference>
<comment type="similarity">
    <text evidence="7">Belongs to the TANC family.</text>
</comment>
<dbReference type="InterPro" id="IPR011990">
    <property type="entry name" value="TPR-like_helical_dom_sf"/>
</dbReference>
<feature type="compositionally biased region" description="Polar residues" evidence="9">
    <location>
        <begin position="131"/>
        <end position="151"/>
    </location>
</feature>
<feature type="compositionally biased region" description="Polar residues" evidence="9">
    <location>
        <begin position="1554"/>
        <end position="1569"/>
    </location>
</feature>
<evidence type="ECO:0000256" key="7">
    <source>
        <dbReference type="ARBA" id="ARBA00038259"/>
    </source>
</evidence>
<name>A0A8D3B3Y5_SCOMX</name>
<evidence type="ECO:0000256" key="5">
    <source>
        <dbReference type="ARBA" id="ARBA00023043"/>
    </source>
</evidence>
<sequence length="1965" mass="213335">MFRNSLKMLLGGKSRKNNNSGGSGLESEGSDFRMMEGFTRSLPSSPLLNLRLGKRSGAEEELGPPPSVDEAADALMTRLGFLLGDKVISGEPGSPYHGQDDAQRISPSSSLASSSTSPCSTLQPAAGGEGSSDNKQASSNHASVTSPTSTLESRDSGIIATLTSYSAESAAEQDSSGKYPGDSYRGSSLHLWQQGGRPVVASSSSSCMAAAGSRNDGFLYRADGNMAASTFSLNKLHPDRGPFAARSSGSTHSIPLYLMPRPNSVAATSSAHLEDLAYLDEQQRHIPSRTSLRMPRQNSGSRIQQDHRVRFTPSLNLKPLHFEVPGLSPDWLFTGREWLFQEVDACLCSDDPSSSRGVVIVGNMGFGKTAIIARLVALSCHGNRMRPTAAESQGTPKHVAPVSLSNESLGRGGGGGGGGRGDEGGGGGSCPGTPEMKRKQEEALRKIAGQVVSYHFCQADNCYTCLVPEFVHNMAAMLSDAPQLRAYRELLHHSPQLQSTLSLRSCIQDPNSALQRGILEPLDALYRERKLHVEGAGLIILIDGLNEAEFHRPDYGDTLTSFLSENVQKFPSWLKIITTVRTSQQDTTRSLPFHRISLDKMEENNAIDQDLQGYLMQRIHSSGEIQSNVSLSNGRLDNAALTKLISHLKSLSRGSYLYLKLTLDLIERGYLVLKSSSFKVVPVSLAEVYLLQLNMRFPTQSSFQRVLPLLNITVASLHPLTDQQLFEVVNSSTVTGGTLQWDEFSQRLEQLSSFLLRRSDGSWMLSHASFREWLVWREEGQDDRFLCDPRSGHTLLAFWLCRQEGKLNRQQTLELGHHILKAHIYKGLSKKLGVSSSVLQGLWLSYSTENLSPALSSLRNLYTPNIKVSRLLILGGADVDHRSDVLNNAPLLCVHSHLGHADAVALLLDHGAQVDAKSHDGLTALGFAAAAGHMDIVIMLSQNRAKVGHVDSSGQCVLVHAAQRGHLKVLHFLLKRADWSCTPCCGQRWASKSQAVQQALIAAASMGHAELVSYLLDLPEEDEEEEERPEINTSDSLWGETALTAAAGSGRLPVCRLLLDQGAAAEQGNRRGVAPLFSAVRRGHWQVVELLLNHGVEVNMVDQQGRTALMAAASEGHMPTAQLLLEHGACLDQTDREGLTALSWACLKGQLPLVRELVERGAATTHADRNGRTPLDLAAFRGDPEVVQYLVDHGASVEHVDCSGMRPLDRAVGCRNTSAVIALLKKGAKIGPATWAMATSKPDILMVLLSKLIQEGDTLYKQGKVGEAAHSYQSALQKFPGDELKTFRQLRVCVLLNLSRCHRKMNDFGLAEDFATKALEQKAKSYEAFYARARAKRGRRQFHAALEDLIEASHLCPSNREIQRLLSRVKEECRQVAQQQESPPPSSHHIYLQNMSINEARCRDSGCLQVHDKEGLTEEEEEEEKEEECYRQGDPAPHSSPFHPPPVVQALDTHCRPGVPSSSSLSPTHMYHRSPIHSPSSSSPCHSAPPPSSSYHHFSPPSSPMQHQANPMSEGFPAVSGTGGLHHYPQSVSAHHHSDQKQGVQQQQHHYLSDQRSFPKQNPVQGQWLQQAKAQVVRASQPSSSSHSMVLGGSAYSQFANLPQELAELGEGICSSHLNVRPSMQVQAGLNSGASYPLDDVDVDLVCQSRAASGFGRGAGGERAGISRFAQAPQFSRNQSKAAYYPMEVTEATMAPPDSLPSLHDYQYHNQGGLRHPLSAHPTSSTRPLNQSVSVCFPTSSGSLAGGQPAHHGSGFRTSASTQHMDFPSDLASVAGVTGYHDDLFLISSPQAEICMVGGGTYPGEAGRSSRSTPFMGVIDKTVRVHQQYEQKVPSSSSSCLSPSRSWAVSSVDTVVTTPGKTPASKGGFSQLQPSSIAYHNRSNNNAHNGHLLHDNQLNYYEVLPGSVVQSEGSVQVASHNPSYLDGKLARTLPVIHSCSDRPPERKTGPTSPVKPKRPFVESNV</sequence>
<feature type="repeat" description="ANK" evidence="8">
    <location>
        <begin position="1170"/>
        <end position="1202"/>
    </location>
</feature>
<feature type="region of interest" description="Disordered" evidence="9">
    <location>
        <begin position="90"/>
        <end position="156"/>
    </location>
</feature>
<keyword evidence="5 8" id="KW-0040">ANK repeat</keyword>
<feature type="compositionally biased region" description="Acidic residues" evidence="9">
    <location>
        <begin position="1417"/>
        <end position="1427"/>
    </location>
</feature>
<evidence type="ECO:0000256" key="2">
    <source>
        <dbReference type="ARBA" id="ARBA00022737"/>
    </source>
</evidence>
<proteinExistence type="inferred from homology"/>
<feature type="domain" description="TANC1/2-like AAA+ ATPase lid" evidence="10">
    <location>
        <begin position="598"/>
        <end position="694"/>
    </location>
</feature>
<dbReference type="Proteomes" id="UP000694558">
    <property type="component" value="Chromosome 19"/>
</dbReference>
<feature type="region of interest" description="Disordered" evidence="9">
    <location>
        <begin position="1413"/>
        <end position="1569"/>
    </location>
</feature>
<keyword evidence="1" id="KW-0597">Phosphoprotein</keyword>
<dbReference type="InterPro" id="IPR058018">
    <property type="entry name" value="AAA_lid_TANC1/2"/>
</dbReference>
<feature type="region of interest" description="Disordered" evidence="9">
    <location>
        <begin position="387"/>
        <end position="440"/>
    </location>
</feature>
<dbReference type="SUPFAM" id="SSF48452">
    <property type="entry name" value="TPR-like"/>
    <property type="match status" value="1"/>
</dbReference>
<dbReference type="PANTHER" id="PTHR24166:SF21">
    <property type="entry name" value="PROTEIN TANC2"/>
    <property type="match status" value="1"/>
</dbReference>
<dbReference type="Ensembl" id="ENSSMAT00000028451.2">
    <property type="protein sequence ID" value="ENSSMAP00000028101.2"/>
    <property type="gene ID" value="ENSSMAG00000017154.2"/>
</dbReference>
<feature type="region of interest" description="Disordered" evidence="9">
    <location>
        <begin position="1"/>
        <end position="50"/>
    </location>
</feature>
<dbReference type="Pfam" id="PF12796">
    <property type="entry name" value="Ank_2"/>
    <property type="match status" value="3"/>
</dbReference>
<evidence type="ECO:0000256" key="1">
    <source>
        <dbReference type="ARBA" id="ARBA00022553"/>
    </source>
</evidence>
<feature type="repeat" description="ANK" evidence="8">
    <location>
        <begin position="1038"/>
        <end position="1070"/>
    </location>
</feature>